<reference evidence="1 2" key="1">
    <citation type="journal article" date="2018" name="New Phytol.">
        <title>Phylogenomics of Endogonaceae and evolution of mycorrhizas within Mucoromycota.</title>
        <authorList>
            <person name="Chang Y."/>
            <person name="Desiro A."/>
            <person name="Na H."/>
            <person name="Sandor L."/>
            <person name="Lipzen A."/>
            <person name="Clum A."/>
            <person name="Barry K."/>
            <person name="Grigoriev I.V."/>
            <person name="Martin F.M."/>
            <person name="Stajich J.E."/>
            <person name="Smith M.E."/>
            <person name="Bonito G."/>
            <person name="Spatafora J.W."/>
        </authorList>
    </citation>
    <scope>NUCLEOTIDE SEQUENCE [LARGE SCALE GENOMIC DNA]</scope>
    <source>
        <strain evidence="1 2">AD002</strain>
    </source>
</reference>
<dbReference type="EMBL" id="RBNJ01006577">
    <property type="protein sequence ID" value="RUS28462.1"/>
    <property type="molecule type" value="Genomic_DNA"/>
</dbReference>
<name>A0A433QF83_9FUNG</name>
<evidence type="ECO:0000313" key="2">
    <source>
        <dbReference type="Proteomes" id="UP000274822"/>
    </source>
</evidence>
<accession>A0A433QF83</accession>
<feature type="non-terminal residue" evidence="1">
    <location>
        <position position="140"/>
    </location>
</feature>
<evidence type="ECO:0000313" key="1">
    <source>
        <dbReference type="EMBL" id="RUS28462.1"/>
    </source>
</evidence>
<gene>
    <name evidence="1" type="ORF">BC938DRAFT_481849</name>
</gene>
<dbReference type="Proteomes" id="UP000274822">
    <property type="component" value="Unassembled WGS sequence"/>
</dbReference>
<proteinExistence type="predicted"/>
<keyword evidence="2" id="KW-1185">Reference proteome</keyword>
<organism evidence="1 2">
    <name type="scientific">Jimgerdemannia flammicorona</name>
    <dbReference type="NCBI Taxonomy" id="994334"/>
    <lineage>
        <taxon>Eukaryota</taxon>
        <taxon>Fungi</taxon>
        <taxon>Fungi incertae sedis</taxon>
        <taxon>Mucoromycota</taxon>
        <taxon>Mucoromycotina</taxon>
        <taxon>Endogonomycetes</taxon>
        <taxon>Endogonales</taxon>
        <taxon>Endogonaceae</taxon>
        <taxon>Jimgerdemannia</taxon>
    </lineage>
</organism>
<protein>
    <submittedName>
        <fullName evidence="1">Uncharacterized protein</fullName>
    </submittedName>
</protein>
<sequence length="140" mass="16490">MPFLPQSWERRMVSQEMQIKALWRWIHVMKHYYKLHTVGNHKFAVAHVHLILFTRIQRCNYVTVPRRATLVFSFPFFSLSCFHSLAFTLWFEGGGLFIDITTAKTSIYEYIILRSEQSNGIHLHRPTCPGVEVPIAVQNR</sequence>
<comment type="caution">
    <text evidence="1">The sequence shown here is derived from an EMBL/GenBank/DDBJ whole genome shotgun (WGS) entry which is preliminary data.</text>
</comment>
<dbReference type="AlphaFoldDB" id="A0A433QF83"/>